<keyword evidence="12" id="KW-1185">Reference proteome</keyword>
<name>A0ABV4BBJ0_9GAMM</name>
<dbReference type="Proteomes" id="UP001564408">
    <property type="component" value="Unassembled WGS sequence"/>
</dbReference>
<dbReference type="InterPro" id="IPR011657">
    <property type="entry name" value="CNT_C_dom"/>
</dbReference>
<comment type="subcellular location">
    <subcellularLocation>
        <location evidence="1">Cell membrane</location>
        <topology evidence="1">Multi-pass membrane protein</topology>
    </subcellularLocation>
</comment>
<keyword evidence="5 7" id="KW-1133">Transmembrane helix</keyword>
<evidence type="ECO:0000256" key="6">
    <source>
        <dbReference type="ARBA" id="ARBA00023136"/>
    </source>
</evidence>
<evidence type="ECO:0000259" key="8">
    <source>
        <dbReference type="Pfam" id="PF01773"/>
    </source>
</evidence>
<sequence length="419" mass="44058">MSENLTLVLQASFGLIVLIGIAWVFSEERGRVRPRLILAGLTLQFLIALVLLKLSPLQQAFLVLNDFVVALQTATQDGTELVFGYLGGGAAPFDERYPQNSFVLAFRALPLILVISALSALLFHWRILPWLVRAFAWLLRRVMGTGGPVGLGAAANVFVGMTEAPLLIRPYLLGMSRSALFALMTCGMATIAGTVMVLYAGFLAGVIEEPLGHLLTASLISAPAALLIAGVLVPPQHAEPDVSAEMRPHSVSAMDAVTRGALDAIPLWLNIIAMLVVMIALVSLANQALGLLPDVAGAPLTAQRLLGWLLAPAVWLIGIPWSEAVTAGSLMGIKTVLNELVAYLALADLPAEALSDRSRLIMTYALCGFANLGSLGIMIGGLGAMAPERRSEIVGLGLKAVFGGTLATLMTGAVVGILS</sequence>
<feature type="transmembrane region" description="Helical" evidence="7">
    <location>
        <begin position="396"/>
        <end position="418"/>
    </location>
</feature>
<dbReference type="Pfam" id="PF07662">
    <property type="entry name" value="Nucleos_tra2_C"/>
    <property type="match status" value="1"/>
</dbReference>
<protein>
    <submittedName>
        <fullName evidence="11">Nucleoside transporter C-terminal domain-containing protein</fullName>
    </submittedName>
</protein>
<feature type="domain" description="Concentrative nucleoside transporter N-terminal" evidence="8">
    <location>
        <begin position="13"/>
        <end position="86"/>
    </location>
</feature>
<dbReference type="InterPro" id="IPR002668">
    <property type="entry name" value="CNT_N_dom"/>
</dbReference>
<feature type="transmembrane region" description="Helical" evidence="7">
    <location>
        <begin position="137"/>
        <end position="159"/>
    </location>
</feature>
<evidence type="ECO:0000256" key="7">
    <source>
        <dbReference type="SAM" id="Phobius"/>
    </source>
</evidence>
<evidence type="ECO:0000256" key="5">
    <source>
        <dbReference type="ARBA" id="ARBA00022989"/>
    </source>
</evidence>
<evidence type="ECO:0000313" key="12">
    <source>
        <dbReference type="Proteomes" id="UP001564408"/>
    </source>
</evidence>
<dbReference type="PANTHER" id="PTHR10590:SF4">
    <property type="entry name" value="SOLUTE CARRIER FAMILY 28 MEMBER 3"/>
    <property type="match status" value="1"/>
</dbReference>
<dbReference type="Pfam" id="PF07670">
    <property type="entry name" value="Gate"/>
    <property type="match status" value="1"/>
</dbReference>
<dbReference type="EMBL" id="JBDKXB010000004">
    <property type="protein sequence ID" value="MEY6431853.1"/>
    <property type="molecule type" value="Genomic_DNA"/>
</dbReference>
<feature type="transmembrane region" description="Helical" evidence="7">
    <location>
        <begin position="179"/>
        <end position="202"/>
    </location>
</feature>
<keyword evidence="6 7" id="KW-0472">Membrane</keyword>
<proteinExistence type="inferred from homology"/>
<dbReference type="InterPro" id="IPR011642">
    <property type="entry name" value="Gate_dom"/>
</dbReference>
<feature type="transmembrane region" description="Helical" evidence="7">
    <location>
        <begin position="265"/>
        <end position="284"/>
    </location>
</feature>
<evidence type="ECO:0000256" key="2">
    <source>
        <dbReference type="ARBA" id="ARBA00009033"/>
    </source>
</evidence>
<evidence type="ECO:0000259" key="9">
    <source>
        <dbReference type="Pfam" id="PF07662"/>
    </source>
</evidence>
<feature type="transmembrane region" description="Helical" evidence="7">
    <location>
        <begin position="214"/>
        <end position="233"/>
    </location>
</feature>
<comment type="similarity">
    <text evidence="2">Belongs to the concentrative nucleoside transporter (CNT) (TC 2.A.41) family.</text>
</comment>
<feature type="transmembrane region" description="Helical" evidence="7">
    <location>
        <begin position="102"/>
        <end position="125"/>
    </location>
</feature>
<evidence type="ECO:0000259" key="10">
    <source>
        <dbReference type="Pfam" id="PF07670"/>
    </source>
</evidence>
<dbReference type="InterPro" id="IPR008276">
    <property type="entry name" value="C_nuclsd_transpt"/>
</dbReference>
<keyword evidence="3" id="KW-1003">Cell membrane</keyword>
<feature type="transmembrane region" description="Helical" evidence="7">
    <location>
        <begin position="305"/>
        <end position="322"/>
    </location>
</feature>
<feature type="transmembrane region" description="Helical" evidence="7">
    <location>
        <begin position="6"/>
        <end position="24"/>
    </location>
</feature>
<reference evidence="11 12" key="1">
    <citation type="submission" date="2024-05" db="EMBL/GenBank/DDBJ databases">
        <title>Genome Sequence and Characterization of the New Strain Purple Sulfur Bacterium of Genus Thioalkalicoccus.</title>
        <authorList>
            <person name="Bryantseva I.A."/>
            <person name="Kyndt J.A."/>
            <person name="Imhoff J.F."/>
        </authorList>
    </citation>
    <scope>NUCLEOTIDE SEQUENCE [LARGE SCALE GENOMIC DNA]</scope>
    <source>
        <strain evidence="11 12">Um2</strain>
    </source>
</reference>
<dbReference type="Pfam" id="PF01773">
    <property type="entry name" value="Nucleos_tra2_N"/>
    <property type="match status" value="1"/>
</dbReference>
<dbReference type="PANTHER" id="PTHR10590">
    <property type="entry name" value="SODIUM/NUCLEOSIDE COTRANSPORTER"/>
    <property type="match status" value="1"/>
</dbReference>
<evidence type="ECO:0000256" key="1">
    <source>
        <dbReference type="ARBA" id="ARBA00004651"/>
    </source>
</evidence>
<feature type="transmembrane region" description="Helical" evidence="7">
    <location>
        <begin position="36"/>
        <end position="54"/>
    </location>
</feature>
<organism evidence="11 12">
    <name type="scientific">Thioalkalicoccus limnaeus</name>
    <dbReference type="NCBI Taxonomy" id="120681"/>
    <lineage>
        <taxon>Bacteria</taxon>
        <taxon>Pseudomonadati</taxon>
        <taxon>Pseudomonadota</taxon>
        <taxon>Gammaproteobacteria</taxon>
        <taxon>Chromatiales</taxon>
        <taxon>Chromatiaceae</taxon>
        <taxon>Thioalkalicoccus</taxon>
    </lineage>
</organism>
<feature type="domain" description="Nucleoside transporter/FeoB GTPase Gate" evidence="10">
    <location>
        <begin position="105"/>
        <end position="204"/>
    </location>
</feature>
<comment type="caution">
    <text evidence="11">The sequence shown here is derived from an EMBL/GenBank/DDBJ whole genome shotgun (WGS) entry which is preliminary data.</text>
</comment>
<evidence type="ECO:0000256" key="3">
    <source>
        <dbReference type="ARBA" id="ARBA00022475"/>
    </source>
</evidence>
<dbReference type="RefSeq" id="WP_369666231.1">
    <property type="nucleotide sequence ID" value="NZ_JBDKXB010000004.1"/>
</dbReference>
<feature type="transmembrane region" description="Helical" evidence="7">
    <location>
        <begin position="361"/>
        <end position="384"/>
    </location>
</feature>
<feature type="domain" description="Concentrative nucleoside transporter C-terminal" evidence="9">
    <location>
        <begin position="213"/>
        <end position="416"/>
    </location>
</feature>
<evidence type="ECO:0000313" key="11">
    <source>
        <dbReference type="EMBL" id="MEY6431853.1"/>
    </source>
</evidence>
<keyword evidence="4 7" id="KW-0812">Transmembrane</keyword>
<gene>
    <name evidence="11" type="ORF">ABC977_05450</name>
</gene>
<accession>A0ABV4BBJ0</accession>
<evidence type="ECO:0000256" key="4">
    <source>
        <dbReference type="ARBA" id="ARBA00022692"/>
    </source>
</evidence>